<evidence type="ECO:0000313" key="3">
    <source>
        <dbReference type="Proteomes" id="UP000216363"/>
    </source>
</evidence>
<evidence type="ECO:0000256" key="1">
    <source>
        <dbReference type="SAM" id="MobiDB-lite"/>
    </source>
</evidence>
<dbReference type="AlphaFoldDB" id="A0A256GBZ4"/>
<name>A0A256GBZ4_9HYPH</name>
<dbReference type="Proteomes" id="UP000216363">
    <property type="component" value="Unassembled WGS sequence"/>
</dbReference>
<feature type="region of interest" description="Disordered" evidence="1">
    <location>
        <begin position="63"/>
        <end position="84"/>
    </location>
</feature>
<organism evidence="2 3">
    <name type="scientific">Brucella lupini</name>
    <dbReference type="NCBI Taxonomy" id="255457"/>
    <lineage>
        <taxon>Bacteria</taxon>
        <taxon>Pseudomonadati</taxon>
        <taxon>Pseudomonadota</taxon>
        <taxon>Alphaproteobacteria</taxon>
        <taxon>Hyphomicrobiales</taxon>
        <taxon>Brucellaceae</taxon>
        <taxon>Brucella/Ochrobactrum group</taxon>
        <taxon>Brucella</taxon>
    </lineage>
</organism>
<protein>
    <submittedName>
        <fullName evidence="2">Uncharacterized protein</fullName>
    </submittedName>
</protein>
<comment type="caution">
    <text evidence="2">The sequence shown here is derived from an EMBL/GenBank/DDBJ whole genome shotgun (WGS) entry which is preliminary data.</text>
</comment>
<feature type="compositionally biased region" description="Basic and acidic residues" evidence="1">
    <location>
        <begin position="66"/>
        <end position="84"/>
    </location>
</feature>
<reference evidence="2 3" key="1">
    <citation type="submission" date="2017-07" db="EMBL/GenBank/DDBJ databases">
        <title>Draft genome of Ochrobactrum lupini type strain LUP21.</title>
        <authorList>
            <person name="Krzyzanowska D.M."/>
            <person name="Jafra S."/>
        </authorList>
    </citation>
    <scope>NUCLEOTIDE SEQUENCE [LARGE SCALE GENOMIC DNA]</scope>
    <source>
        <strain evidence="2 3">LUP21</strain>
    </source>
</reference>
<sequence>MSWSFPRPERLPVTRAWPEIGLEPLRSYERVKEISGYKGCNQGASDVFDHHGDASKPFADAQIAEQQREEADADCKDGEIHSHA</sequence>
<accession>A0A256GBZ4</accession>
<dbReference type="EMBL" id="NNRN01000062">
    <property type="protein sequence ID" value="OYR24548.1"/>
    <property type="molecule type" value="Genomic_DNA"/>
</dbReference>
<proteinExistence type="predicted"/>
<evidence type="ECO:0000313" key="2">
    <source>
        <dbReference type="EMBL" id="OYR24548.1"/>
    </source>
</evidence>
<gene>
    <name evidence="2" type="ORF">CES86_4834</name>
</gene>